<organism evidence="8 9">
    <name type="scientific">Ceutorhynchus assimilis</name>
    <name type="common">cabbage seed weevil</name>
    <dbReference type="NCBI Taxonomy" id="467358"/>
    <lineage>
        <taxon>Eukaryota</taxon>
        <taxon>Metazoa</taxon>
        <taxon>Ecdysozoa</taxon>
        <taxon>Arthropoda</taxon>
        <taxon>Hexapoda</taxon>
        <taxon>Insecta</taxon>
        <taxon>Pterygota</taxon>
        <taxon>Neoptera</taxon>
        <taxon>Endopterygota</taxon>
        <taxon>Coleoptera</taxon>
        <taxon>Polyphaga</taxon>
        <taxon>Cucujiformia</taxon>
        <taxon>Curculionidae</taxon>
        <taxon>Ceutorhynchinae</taxon>
        <taxon>Ceutorhynchus</taxon>
    </lineage>
</organism>
<evidence type="ECO:0000256" key="3">
    <source>
        <dbReference type="ARBA" id="ARBA00009504"/>
    </source>
</evidence>
<dbReference type="InterPro" id="IPR005142">
    <property type="entry name" value="eRF1_3"/>
</dbReference>
<evidence type="ECO:0000259" key="7">
    <source>
        <dbReference type="SMART" id="SM01194"/>
    </source>
</evidence>
<evidence type="ECO:0000256" key="2">
    <source>
        <dbReference type="ARBA" id="ARBA00004496"/>
    </source>
</evidence>
<dbReference type="FunFam" id="3.30.420.60:FF:000002">
    <property type="entry name" value="Protein pelota homolog"/>
    <property type="match status" value="1"/>
</dbReference>
<dbReference type="InterPro" id="IPR042226">
    <property type="entry name" value="eFR1_2_sf"/>
</dbReference>
<keyword evidence="4 6" id="KW-0963">Cytoplasm</keyword>
<dbReference type="PANTHER" id="PTHR10853">
    <property type="entry name" value="PELOTA"/>
    <property type="match status" value="1"/>
</dbReference>
<dbReference type="Gene3D" id="2.30.30.870">
    <property type="entry name" value="Pelota, domain A"/>
    <property type="match status" value="1"/>
</dbReference>
<dbReference type="InterPro" id="IPR038069">
    <property type="entry name" value="Pelota/DOM34_N"/>
</dbReference>
<dbReference type="GO" id="GO:0070966">
    <property type="term" value="P:nuclear-transcribed mRNA catabolic process, no-go decay"/>
    <property type="evidence" value="ECO:0007669"/>
    <property type="project" value="InterPro"/>
</dbReference>
<dbReference type="FunFam" id="2.30.30.870:FF:000001">
    <property type="entry name" value="Protein pelota homolog"/>
    <property type="match status" value="1"/>
</dbReference>
<sequence>MKLIHKEIDKGGQGVVTLIPEEPEDMWHAYNLITEGDAVKSSTIRKVQSESSTGSSTSNRVRTILTITVESIDFDTQACMLRLKGRNIEENQYVKMGAYHTLDLELNRKFTLRKPEWDSVTLERIEMACDPTKSADVASVIMQEGLAYVCLITSSMTLVRAKIDVNIPRKRKGFAQQHEKGLTKFYEQVMQAILRHIDFDVVKCILIASPGFVRDQFFEYMFQMAVKLDNKLLLENKSKFMLVHASSGFKHSLKEVLQDPAVIVKMSDTKAAGEVKALEQFYTTLQCEPAKAFYGKKHIEIANEAQAIEMLLISDKLFRCEDVKLRKEYVHIVDTVRESGGDVRIFSSMHVSGEQLEQLTGIAAILRFPMPELEEDSDDEENS</sequence>
<comment type="function">
    <text evidence="6">Component of the Pelota-HBS1L complex, a complex that recognizes stalled ribosomes and triggers the No-Go Decay (NGD) pathway. In the Pelota-HBS1L complex, pelo recognizes ribosomes stalled at the 3' end of an mRNA and engages stalled ribosomes by destabilizing mRNA in the mRNA channel.</text>
</comment>
<evidence type="ECO:0000313" key="9">
    <source>
        <dbReference type="Proteomes" id="UP001152799"/>
    </source>
</evidence>
<dbReference type="InterPro" id="IPR004405">
    <property type="entry name" value="TF_pelota"/>
</dbReference>
<dbReference type="SUPFAM" id="SSF53137">
    <property type="entry name" value="Translational machinery components"/>
    <property type="match status" value="1"/>
</dbReference>
<dbReference type="GO" id="GO:0070481">
    <property type="term" value="P:nuclear-transcribed mRNA catabolic process, non-stop decay"/>
    <property type="evidence" value="ECO:0007669"/>
    <property type="project" value="InterPro"/>
</dbReference>
<dbReference type="NCBIfam" id="TIGR00111">
    <property type="entry name" value="pelota"/>
    <property type="match status" value="1"/>
</dbReference>
<dbReference type="SUPFAM" id="SSF55315">
    <property type="entry name" value="L30e-like"/>
    <property type="match status" value="1"/>
</dbReference>
<evidence type="ECO:0000256" key="5">
    <source>
        <dbReference type="ARBA" id="ARBA00022723"/>
    </source>
</evidence>
<evidence type="ECO:0000256" key="1">
    <source>
        <dbReference type="ARBA" id="ARBA00001968"/>
    </source>
</evidence>
<dbReference type="SMART" id="SM01194">
    <property type="entry name" value="eRF1_1"/>
    <property type="match status" value="1"/>
</dbReference>
<dbReference type="OrthoDB" id="10249111at2759"/>
<evidence type="ECO:0000313" key="8">
    <source>
        <dbReference type="EMBL" id="CAG9769894.1"/>
    </source>
</evidence>
<feature type="domain" description="eRF1/Pelota-like N-terminal" evidence="7">
    <location>
        <begin position="1"/>
        <end position="130"/>
    </location>
</feature>
<dbReference type="GO" id="GO:0046872">
    <property type="term" value="F:metal ion binding"/>
    <property type="evidence" value="ECO:0007669"/>
    <property type="project" value="UniProtKB-KW"/>
</dbReference>
<dbReference type="Pfam" id="PF03464">
    <property type="entry name" value="eRF1_2"/>
    <property type="match status" value="1"/>
</dbReference>
<evidence type="ECO:0000256" key="6">
    <source>
        <dbReference type="RuleBase" id="RU362019"/>
    </source>
</evidence>
<dbReference type="InterPro" id="IPR005140">
    <property type="entry name" value="eRF1_Pelota-like_N"/>
</dbReference>
<dbReference type="InterPro" id="IPR058547">
    <property type="entry name" value="Pelota_N"/>
</dbReference>
<dbReference type="GO" id="GO:0032790">
    <property type="term" value="P:ribosome disassembly"/>
    <property type="evidence" value="ECO:0007669"/>
    <property type="project" value="TreeGrafter"/>
</dbReference>
<dbReference type="SUPFAM" id="SSF159065">
    <property type="entry name" value="Dom34/Pelota N-terminal domain-like"/>
    <property type="match status" value="1"/>
</dbReference>
<dbReference type="AlphaFoldDB" id="A0A9N9QQF3"/>
<dbReference type="GO" id="GO:0070651">
    <property type="term" value="P:nonfunctional rRNA decay"/>
    <property type="evidence" value="ECO:0007669"/>
    <property type="project" value="TreeGrafter"/>
</dbReference>
<dbReference type="GO" id="GO:0071025">
    <property type="term" value="P:RNA surveillance"/>
    <property type="evidence" value="ECO:0007669"/>
    <property type="project" value="InterPro"/>
</dbReference>
<name>A0A9N9QQF3_9CUCU</name>
<comment type="subcellular location">
    <subcellularLocation>
        <location evidence="2 6">Cytoplasm</location>
    </subcellularLocation>
</comment>
<accession>A0A9N9QQF3</accession>
<dbReference type="PANTHER" id="PTHR10853:SF0">
    <property type="entry name" value="PROTEIN PELOTA HOMOLOG"/>
    <property type="match status" value="1"/>
</dbReference>
<dbReference type="Proteomes" id="UP001152799">
    <property type="component" value="Chromosome 6"/>
</dbReference>
<protein>
    <recommendedName>
        <fullName evidence="6">Protein pelota homolog</fullName>
    </recommendedName>
</protein>
<dbReference type="EMBL" id="OU892282">
    <property type="protein sequence ID" value="CAG9769894.1"/>
    <property type="molecule type" value="Genomic_DNA"/>
</dbReference>
<proteinExistence type="inferred from homology"/>
<dbReference type="GO" id="GO:0005737">
    <property type="term" value="C:cytoplasm"/>
    <property type="evidence" value="ECO:0007669"/>
    <property type="project" value="UniProtKB-SubCell"/>
</dbReference>
<comment type="similarity">
    <text evidence="3 6">Belongs to the eukaryotic release factor 1 family. Pelota subfamily.</text>
</comment>
<reference evidence="8" key="1">
    <citation type="submission" date="2022-01" db="EMBL/GenBank/DDBJ databases">
        <authorList>
            <person name="King R."/>
        </authorList>
    </citation>
    <scope>NUCLEOTIDE SEQUENCE</scope>
</reference>
<keyword evidence="5 6" id="KW-0479">Metal-binding</keyword>
<comment type="cofactor">
    <cofactor evidence="1 6">
        <name>a divalent metal cation</name>
        <dbReference type="ChEBI" id="CHEBI:60240"/>
    </cofactor>
</comment>
<dbReference type="Gene3D" id="3.30.1330.30">
    <property type="match status" value="1"/>
</dbReference>
<gene>
    <name evidence="8" type="ORF">CEUTPL_LOCUS10367</name>
</gene>
<dbReference type="InterPro" id="IPR005141">
    <property type="entry name" value="eRF1_2"/>
</dbReference>
<dbReference type="InterPro" id="IPR029064">
    <property type="entry name" value="Ribosomal_eL30-like_sf"/>
</dbReference>
<dbReference type="Gene3D" id="3.30.420.60">
    <property type="entry name" value="eRF1 domain 2"/>
    <property type="match status" value="1"/>
</dbReference>
<keyword evidence="9" id="KW-1185">Reference proteome</keyword>
<dbReference type="Pfam" id="PF26356">
    <property type="entry name" value="Pelota_N"/>
    <property type="match status" value="1"/>
</dbReference>
<dbReference type="FunFam" id="3.30.1330.30:FF:000008">
    <property type="entry name" value="Protein pelota homolog"/>
    <property type="match status" value="1"/>
</dbReference>
<evidence type="ECO:0000256" key="4">
    <source>
        <dbReference type="ARBA" id="ARBA00022490"/>
    </source>
</evidence>
<dbReference type="Pfam" id="PF03465">
    <property type="entry name" value="eRF1_3"/>
    <property type="match status" value="1"/>
</dbReference>